<protein>
    <submittedName>
        <fullName evidence="1">Efflux RND transporter periplasmic adaptor subunit</fullName>
    </submittedName>
</protein>
<dbReference type="Proteomes" id="UP000271650">
    <property type="component" value="Chromosome"/>
</dbReference>
<sequence length="391" mass="41645">MTTRTRFLPGPHNLRRWALKGMLLLPLLLTGCQKAEHLRPPPPVPVTTALVKEGSLALTIPTLGQAMAIHSVSIEPQITGLLETVAVRSGQRVHKGQLLFVIDPAPQLAALRQDEADLQGAKAQLVYDDTQVKAYQPLIAKDYVTAQTYQQAQASAATEAATVAADRAAVQAADLNLSYTRIRAPIAGHVGLLNIKSGNLVSANSTLLCTLTQVRPIEIEFSLPGKDLAALRRAAALPTPTVAIWSNDRRHYLGRGRVIAVDNSVDAASDTLTARAVLPNKDSALWPGAYVQVRFIRRVLPHALMIPHSALQEGVKGPFVYVISKGEAVMQPVTYIGQNHGLDAVRGLTAGQTIIIGAPAHLHPGARVRPISATSPGQALPQGRAAGGRSQ</sequence>
<gene>
    <name evidence="1" type="ORF">EC580_009065</name>
</gene>
<accession>A0ACD5HN58</accession>
<name>A0ACD5HN58_9PROT</name>
<proteinExistence type="predicted"/>
<dbReference type="EMBL" id="CP127527">
    <property type="protein sequence ID" value="XRI76115.1"/>
    <property type="molecule type" value="Genomic_DNA"/>
</dbReference>
<evidence type="ECO:0000313" key="1">
    <source>
        <dbReference type="EMBL" id="XRI76115.1"/>
    </source>
</evidence>
<organism evidence="1 2">
    <name type="scientific">Acidithiobacillus sulfuriphilus</name>
    <dbReference type="NCBI Taxonomy" id="1867749"/>
    <lineage>
        <taxon>Bacteria</taxon>
        <taxon>Pseudomonadati</taxon>
        <taxon>Pseudomonadota</taxon>
        <taxon>Acidithiobacillia</taxon>
        <taxon>Acidithiobacillales</taxon>
        <taxon>Acidithiobacillaceae</taxon>
        <taxon>Acidithiobacillus</taxon>
    </lineage>
</organism>
<reference evidence="1 2" key="1">
    <citation type="journal article" date="2019" name="Int. J. Syst. Evol. Microbiol.">
        <title>Acidithiobacillus sulfuriphilus sp. nov.: an extremely acidophilic sulfur-oxidizing chemolithotroph isolated from a neutral pH environment.</title>
        <authorList>
            <person name="Falagan C."/>
            <person name="Moya-Beltran A."/>
            <person name="Castro M."/>
            <person name="Quatrini R."/>
            <person name="Johnson D.B."/>
        </authorList>
    </citation>
    <scope>NUCLEOTIDE SEQUENCE [LARGE SCALE GENOMIC DNA]</scope>
    <source>
        <strain evidence="1 2">CJ-2</strain>
    </source>
</reference>
<keyword evidence="2" id="KW-1185">Reference proteome</keyword>
<evidence type="ECO:0000313" key="2">
    <source>
        <dbReference type="Proteomes" id="UP000271650"/>
    </source>
</evidence>